<keyword evidence="9 15" id="KW-0067">ATP-binding</keyword>
<reference evidence="17" key="1">
    <citation type="journal article" date="2020" name="mSystems">
        <title>Genome- and Community-Level Interaction Insights into Carbon Utilization and Element Cycling Functions of Hydrothermarchaeota in Hydrothermal Sediment.</title>
        <authorList>
            <person name="Zhou Z."/>
            <person name="Liu Y."/>
            <person name="Xu W."/>
            <person name="Pan J."/>
            <person name="Luo Z.H."/>
            <person name="Li M."/>
        </authorList>
    </citation>
    <scope>NUCLEOTIDE SEQUENCE [LARGE SCALE GENOMIC DNA]</scope>
    <source>
        <strain evidence="17">SpSt-500</strain>
    </source>
</reference>
<evidence type="ECO:0000256" key="8">
    <source>
        <dbReference type="ARBA" id="ARBA00022755"/>
    </source>
</evidence>
<dbReference type="InterPro" id="IPR016185">
    <property type="entry name" value="PreATP-grasp_dom_sf"/>
</dbReference>
<dbReference type="InterPro" id="IPR011761">
    <property type="entry name" value="ATP-grasp"/>
</dbReference>
<dbReference type="InterPro" id="IPR000115">
    <property type="entry name" value="PRibGlycinamide_synth"/>
</dbReference>
<comment type="pathway">
    <text evidence="3 14">Purine metabolism; IMP biosynthesis via de novo pathway; N(1)-(5-phospho-D-ribosyl)glycinamide from 5-phospho-alpha-D-ribose 1-diphosphate: step 2/2.</text>
</comment>
<evidence type="ECO:0000256" key="7">
    <source>
        <dbReference type="ARBA" id="ARBA00022741"/>
    </source>
</evidence>
<evidence type="ECO:0000256" key="12">
    <source>
        <dbReference type="ARBA" id="ARBA00042242"/>
    </source>
</evidence>
<dbReference type="GO" id="GO:0009113">
    <property type="term" value="P:purine nucleobase biosynthetic process"/>
    <property type="evidence" value="ECO:0007669"/>
    <property type="project" value="InterPro"/>
</dbReference>
<keyword evidence="8 14" id="KW-0658">Purine biosynthesis</keyword>
<dbReference type="SUPFAM" id="SSF51246">
    <property type="entry name" value="Rudiment single hybrid motif"/>
    <property type="match status" value="1"/>
</dbReference>
<evidence type="ECO:0000256" key="4">
    <source>
        <dbReference type="ARBA" id="ARBA00013255"/>
    </source>
</evidence>
<dbReference type="Gene3D" id="3.90.600.10">
    <property type="entry name" value="Phosphoribosylglycinamide synthetase, C-terminal domain"/>
    <property type="match status" value="1"/>
</dbReference>
<dbReference type="InterPro" id="IPR020562">
    <property type="entry name" value="PRibGlycinamide_synth_N"/>
</dbReference>
<dbReference type="PROSITE" id="PS50975">
    <property type="entry name" value="ATP_GRASP"/>
    <property type="match status" value="1"/>
</dbReference>
<evidence type="ECO:0000256" key="2">
    <source>
        <dbReference type="ARBA" id="ARBA00001946"/>
    </source>
</evidence>
<keyword evidence="5 14" id="KW-0436">Ligase</keyword>
<dbReference type="FunFam" id="3.30.470.20:FF:000018">
    <property type="entry name" value="Trifunctional purine biosynthetic protein adenosine-3"/>
    <property type="match status" value="1"/>
</dbReference>
<feature type="domain" description="ATP-grasp" evidence="16">
    <location>
        <begin position="107"/>
        <end position="315"/>
    </location>
</feature>
<dbReference type="NCBIfam" id="TIGR00877">
    <property type="entry name" value="purD"/>
    <property type="match status" value="1"/>
</dbReference>
<keyword evidence="10" id="KW-0464">Manganese</keyword>
<dbReference type="InterPro" id="IPR020560">
    <property type="entry name" value="PRibGlycinamide_synth_C-dom"/>
</dbReference>
<evidence type="ECO:0000256" key="13">
    <source>
        <dbReference type="ARBA" id="ARBA00042864"/>
    </source>
</evidence>
<keyword evidence="6" id="KW-0479">Metal-binding</keyword>
<comment type="similarity">
    <text evidence="11 14">Belongs to the GARS family.</text>
</comment>
<evidence type="ECO:0000256" key="3">
    <source>
        <dbReference type="ARBA" id="ARBA00005174"/>
    </source>
</evidence>
<evidence type="ECO:0000256" key="1">
    <source>
        <dbReference type="ARBA" id="ARBA00001936"/>
    </source>
</evidence>
<protein>
    <recommendedName>
        <fullName evidence="4 14">Phosphoribosylamine--glycine ligase</fullName>
        <ecNumber evidence="4 14">6.3.4.13</ecNumber>
    </recommendedName>
    <alternativeName>
        <fullName evidence="14">GARS</fullName>
    </alternativeName>
    <alternativeName>
        <fullName evidence="12 14">Glycinamide ribonucleotide synthetase</fullName>
    </alternativeName>
    <alternativeName>
        <fullName evidence="13 14">Phosphoribosylglycinamide synthetase</fullName>
    </alternativeName>
</protein>
<dbReference type="GO" id="GO:0046872">
    <property type="term" value="F:metal ion binding"/>
    <property type="evidence" value="ECO:0007669"/>
    <property type="project" value="UniProtKB-KW"/>
</dbReference>
<dbReference type="SMART" id="SM01210">
    <property type="entry name" value="GARS_C"/>
    <property type="match status" value="1"/>
</dbReference>
<dbReference type="AlphaFoldDB" id="A0A832DJ87"/>
<dbReference type="Gene3D" id="3.40.50.20">
    <property type="match status" value="1"/>
</dbReference>
<evidence type="ECO:0000256" key="9">
    <source>
        <dbReference type="ARBA" id="ARBA00022840"/>
    </source>
</evidence>
<comment type="cofactor">
    <cofactor evidence="2">
        <name>Mg(2+)</name>
        <dbReference type="ChEBI" id="CHEBI:18420"/>
    </cofactor>
</comment>
<comment type="caution">
    <text evidence="17">The sequence shown here is derived from an EMBL/GenBank/DDBJ whole genome shotgun (WGS) entry which is preliminary data.</text>
</comment>
<comment type="cofactor">
    <cofactor evidence="1">
        <name>Mn(2+)</name>
        <dbReference type="ChEBI" id="CHEBI:29035"/>
    </cofactor>
</comment>
<dbReference type="PANTHER" id="PTHR43472">
    <property type="entry name" value="PHOSPHORIBOSYLAMINE--GLYCINE LIGASE"/>
    <property type="match status" value="1"/>
</dbReference>
<comment type="catalytic activity">
    <reaction evidence="14">
        <text>5-phospho-beta-D-ribosylamine + glycine + ATP = N(1)-(5-phospho-beta-D-ribosyl)glycinamide + ADP + phosphate + H(+)</text>
        <dbReference type="Rhea" id="RHEA:17453"/>
        <dbReference type="ChEBI" id="CHEBI:15378"/>
        <dbReference type="ChEBI" id="CHEBI:30616"/>
        <dbReference type="ChEBI" id="CHEBI:43474"/>
        <dbReference type="ChEBI" id="CHEBI:57305"/>
        <dbReference type="ChEBI" id="CHEBI:58681"/>
        <dbReference type="ChEBI" id="CHEBI:143788"/>
        <dbReference type="ChEBI" id="CHEBI:456216"/>
        <dbReference type="EC" id="6.3.4.13"/>
    </reaction>
</comment>
<dbReference type="EC" id="6.3.4.13" evidence="4 14"/>
<dbReference type="GO" id="GO:0005524">
    <property type="term" value="F:ATP binding"/>
    <property type="evidence" value="ECO:0007669"/>
    <property type="project" value="UniProtKB-UniRule"/>
</dbReference>
<evidence type="ECO:0000313" key="17">
    <source>
        <dbReference type="EMBL" id="HGT47150.1"/>
    </source>
</evidence>
<evidence type="ECO:0000259" key="16">
    <source>
        <dbReference type="PROSITE" id="PS50975"/>
    </source>
</evidence>
<keyword evidence="7 15" id="KW-0547">Nucleotide-binding</keyword>
<dbReference type="PANTHER" id="PTHR43472:SF1">
    <property type="entry name" value="PHOSPHORIBOSYLAMINE--GLYCINE LIGASE, CHLOROPLASTIC"/>
    <property type="match status" value="1"/>
</dbReference>
<dbReference type="SUPFAM" id="SSF56059">
    <property type="entry name" value="Glutathione synthetase ATP-binding domain-like"/>
    <property type="match status" value="1"/>
</dbReference>
<dbReference type="SMART" id="SM01209">
    <property type="entry name" value="GARS_A"/>
    <property type="match status" value="1"/>
</dbReference>
<dbReference type="InterPro" id="IPR013815">
    <property type="entry name" value="ATP_grasp_subdomain_1"/>
</dbReference>
<dbReference type="Pfam" id="PF02844">
    <property type="entry name" value="GARS_N"/>
    <property type="match status" value="1"/>
</dbReference>
<dbReference type="GO" id="GO:0006189">
    <property type="term" value="P:'de novo' IMP biosynthetic process"/>
    <property type="evidence" value="ECO:0007669"/>
    <property type="project" value="UniProtKB-UniRule"/>
</dbReference>
<sequence>MKVVIVGSGGREHALALAVSKCKSLSELYCIPGNPGTNQISKNINIDLHNFDSIGSFCSEHQIDLVIIGPEQPLVDGLSDYLRGINIKVFGPSSSAAKIESSKSYAKEIMNAANVPTAKYEEFYLTDYTKVENFLRKSEYPVVIKVDGLAAGKGVIICNNFDEAINTFNTISEEKIFSKSGNKILIEEFLTGEEASVFAITDGEDFITLPAAQDHKRIGDGDTGKNTGGMGAYAPTPVITEFLRQEVEEKIIRPVIFQLKKEGNPFIGCLYAGLMITSVGPKVIEFNCRFGDPETQVVLPLLEGDFLQLLYSAAEGRLDKNAVWYNGGSAVCVVAASEGYPDSYQKGFEISGLDIFDPQIIIYHAGTIEKDGKILSNGGRVLGVTSVLNVFDIRKARDKAYDALKNIKFENMYFRKDIAAKALK</sequence>
<dbReference type="FunFam" id="3.90.600.10:FF:000001">
    <property type="entry name" value="Trifunctional purine biosynthetic protein adenosine-3"/>
    <property type="match status" value="1"/>
</dbReference>
<evidence type="ECO:0000256" key="5">
    <source>
        <dbReference type="ARBA" id="ARBA00022598"/>
    </source>
</evidence>
<evidence type="ECO:0000256" key="11">
    <source>
        <dbReference type="ARBA" id="ARBA00038345"/>
    </source>
</evidence>
<dbReference type="EMBL" id="DSVI01000004">
    <property type="protein sequence ID" value="HGT47150.1"/>
    <property type="molecule type" value="Genomic_DNA"/>
</dbReference>
<dbReference type="InterPro" id="IPR037123">
    <property type="entry name" value="PRibGlycinamide_synth_C_sf"/>
</dbReference>
<dbReference type="InterPro" id="IPR020561">
    <property type="entry name" value="PRibGlycinamid_synth_ATP-grasp"/>
</dbReference>
<dbReference type="PROSITE" id="PS00184">
    <property type="entry name" value="GARS"/>
    <property type="match status" value="1"/>
</dbReference>
<dbReference type="Pfam" id="PF02843">
    <property type="entry name" value="GARS_C"/>
    <property type="match status" value="1"/>
</dbReference>
<evidence type="ECO:0000256" key="14">
    <source>
        <dbReference type="HAMAP-Rule" id="MF_00138"/>
    </source>
</evidence>
<name>A0A832DJ87_9BACT</name>
<gene>
    <name evidence="14 17" type="primary">purD</name>
    <name evidence="17" type="ORF">ENS56_03880</name>
</gene>
<evidence type="ECO:0000256" key="6">
    <source>
        <dbReference type="ARBA" id="ARBA00022723"/>
    </source>
</evidence>
<dbReference type="InterPro" id="IPR020559">
    <property type="entry name" value="PRibGlycinamide_synth_CS"/>
</dbReference>
<dbReference type="SUPFAM" id="SSF52440">
    <property type="entry name" value="PreATP-grasp domain"/>
    <property type="match status" value="1"/>
</dbReference>
<dbReference type="InterPro" id="IPR011054">
    <property type="entry name" value="Rudment_hybrid_motif"/>
</dbReference>
<accession>A0A832DJ87</accession>
<organism evidence="17">
    <name type="scientific">Ignavibacterium album</name>
    <dbReference type="NCBI Taxonomy" id="591197"/>
    <lineage>
        <taxon>Bacteria</taxon>
        <taxon>Pseudomonadati</taxon>
        <taxon>Ignavibacteriota</taxon>
        <taxon>Ignavibacteria</taxon>
        <taxon>Ignavibacteriales</taxon>
        <taxon>Ignavibacteriaceae</taxon>
        <taxon>Ignavibacterium</taxon>
    </lineage>
</organism>
<dbReference type="UniPathway" id="UPA00074">
    <property type="reaction ID" value="UER00125"/>
</dbReference>
<dbReference type="Gene3D" id="3.30.470.20">
    <property type="entry name" value="ATP-grasp fold, B domain"/>
    <property type="match status" value="1"/>
</dbReference>
<evidence type="ECO:0000256" key="15">
    <source>
        <dbReference type="PROSITE-ProRule" id="PRU00409"/>
    </source>
</evidence>
<dbReference type="HAMAP" id="MF_00138">
    <property type="entry name" value="GARS"/>
    <property type="match status" value="1"/>
</dbReference>
<dbReference type="GO" id="GO:0004637">
    <property type="term" value="F:phosphoribosylamine-glycine ligase activity"/>
    <property type="evidence" value="ECO:0007669"/>
    <property type="project" value="UniProtKB-UniRule"/>
</dbReference>
<proteinExistence type="inferred from homology"/>
<evidence type="ECO:0000256" key="10">
    <source>
        <dbReference type="ARBA" id="ARBA00023211"/>
    </source>
</evidence>
<dbReference type="Gene3D" id="3.30.1490.20">
    <property type="entry name" value="ATP-grasp fold, A domain"/>
    <property type="match status" value="1"/>
</dbReference>
<dbReference type="Pfam" id="PF01071">
    <property type="entry name" value="GARS_A"/>
    <property type="match status" value="1"/>
</dbReference>